<name>A0AA40EYZ4_9PEZI</name>
<evidence type="ECO:0000313" key="1">
    <source>
        <dbReference type="EMBL" id="KAK0747907.1"/>
    </source>
</evidence>
<dbReference type="EMBL" id="JAUKTV010000001">
    <property type="protein sequence ID" value="KAK0747907.1"/>
    <property type="molecule type" value="Genomic_DNA"/>
</dbReference>
<gene>
    <name evidence="1" type="ORF">B0T21DRAFT_13007</name>
</gene>
<reference evidence="1" key="1">
    <citation type="submission" date="2023-06" db="EMBL/GenBank/DDBJ databases">
        <title>Genome-scale phylogeny and comparative genomics of the fungal order Sordariales.</title>
        <authorList>
            <consortium name="Lawrence Berkeley National Laboratory"/>
            <person name="Hensen N."/>
            <person name="Bonometti L."/>
            <person name="Westerberg I."/>
            <person name="Brannstrom I.O."/>
            <person name="Guillou S."/>
            <person name="Cros-Aarteil S."/>
            <person name="Calhoun S."/>
            <person name="Haridas S."/>
            <person name="Kuo A."/>
            <person name="Mondo S."/>
            <person name="Pangilinan J."/>
            <person name="Riley R."/>
            <person name="Labutti K."/>
            <person name="Andreopoulos B."/>
            <person name="Lipzen A."/>
            <person name="Chen C."/>
            <person name="Yanf M."/>
            <person name="Daum C."/>
            <person name="Ng V."/>
            <person name="Clum A."/>
            <person name="Steindorff A."/>
            <person name="Ohm R."/>
            <person name="Martin F."/>
            <person name="Silar P."/>
            <person name="Natvig D."/>
            <person name="Lalanne C."/>
            <person name="Gautier V."/>
            <person name="Ament-Velasquez S.L."/>
            <person name="Kruys A."/>
            <person name="Hutchinson M.I."/>
            <person name="Powell A.J."/>
            <person name="Barry K."/>
            <person name="Miller A.N."/>
            <person name="Grigoriev I.V."/>
            <person name="Debuchy R."/>
            <person name="Gladieux P."/>
            <person name="Thoren M.H."/>
            <person name="Johannesson H."/>
        </authorList>
    </citation>
    <scope>NUCLEOTIDE SEQUENCE</scope>
    <source>
        <strain evidence="1">CBS 540.89</strain>
    </source>
</reference>
<protein>
    <submittedName>
        <fullName evidence="1">Uncharacterized protein</fullName>
    </submittedName>
</protein>
<dbReference type="Proteomes" id="UP001172159">
    <property type="component" value="Unassembled WGS sequence"/>
</dbReference>
<keyword evidence="2" id="KW-1185">Reference proteome</keyword>
<organism evidence="1 2">
    <name type="scientific">Apiosordaria backusii</name>
    <dbReference type="NCBI Taxonomy" id="314023"/>
    <lineage>
        <taxon>Eukaryota</taxon>
        <taxon>Fungi</taxon>
        <taxon>Dikarya</taxon>
        <taxon>Ascomycota</taxon>
        <taxon>Pezizomycotina</taxon>
        <taxon>Sordariomycetes</taxon>
        <taxon>Sordariomycetidae</taxon>
        <taxon>Sordariales</taxon>
        <taxon>Lasiosphaeriaceae</taxon>
        <taxon>Apiosordaria</taxon>
    </lineage>
</organism>
<comment type="caution">
    <text evidence="1">The sequence shown here is derived from an EMBL/GenBank/DDBJ whole genome shotgun (WGS) entry which is preliminary data.</text>
</comment>
<evidence type="ECO:0000313" key="2">
    <source>
        <dbReference type="Proteomes" id="UP001172159"/>
    </source>
</evidence>
<accession>A0AA40EYZ4</accession>
<dbReference type="AlphaFoldDB" id="A0AA40EYZ4"/>
<proteinExistence type="predicted"/>
<sequence length="105" mass="11954">MRFFVCTKSSIYMHMLCYVLPSPDAVYTWMSVIPHRYVIPGPPSILPSFDGPHHSSLYPPRASIIPPSSHPFFNLAIHTAPKLPILKCKMQNAKQKKETENKLPH</sequence>